<proteinExistence type="predicted"/>
<comment type="caution">
    <text evidence="1">The sequence shown here is derived from an EMBL/GenBank/DDBJ whole genome shotgun (WGS) entry which is preliminary data.</text>
</comment>
<reference evidence="1" key="1">
    <citation type="submission" date="2023-04" db="EMBL/GenBank/DDBJ databases">
        <title>Ambrosiozyma monospora NBRC 1965.</title>
        <authorList>
            <person name="Ichikawa N."/>
            <person name="Sato H."/>
            <person name="Tonouchi N."/>
        </authorList>
    </citation>
    <scope>NUCLEOTIDE SEQUENCE</scope>
    <source>
        <strain evidence="1">NBRC 1965</strain>
    </source>
</reference>
<evidence type="ECO:0000313" key="2">
    <source>
        <dbReference type="Proteomes" id="UP001165063"/>
    </source>
</evidence>
<organism evidence="1 2">
    <name type="scientific">Ambrosiozyma monospora</name>
    <name type="common">Yeast</name>
    <name type="synonym">Endomycopsis monosporus</name>
    <dbReference type="NCBI Taxonomy" id="43982"/>
    <lineage>
        <taxon>Eukaryota</taxon>
        <taxon>Fungi</taxon>
        <taxon>Dikarya</taxon>
        <taxon>Ascomycota</taxon>
        <taxon>Saccharomycotina</taxon>
        <taxon>Pichiomycetes</taxon>
        <taxon>Pichiales</taxon>
        <taxon>Pichiaceae</taxon>
        <taxon>Ambrosiozyma</taxon>
    </lineage>
</organism>
<dbReference type="Gene3D" id="3.40.630.30">
    <property type="match status" value="1"/>
</dbReference>
<name>A0A9W6YTU6_AMBMO</name>
<sequence length="416" mass="47843">MIKYNTDFSKYCIKQHNSNTFDPNYKYLPQISANIGDNFGRIVPHDLFTSFANGLYETMNSRGQKWQEFALVDTTTDKVTASARFLIKKTDSTDCSNVVVSWVNTNKEYQKQGLMGFLLSQCIRKFEDPDGFQFDNGLSDDSGVAQFVKSELTTSDNFWTLYSAVKDYYTRFGFRSFKGGLKIIISPAIPLPTDLATDPTKFELKPNESFLTSKQAEHKLTDKTYLTKLLSTRKPTQKSTSLTTPSLNVFMITNDLSRLTHYNHPNPDNFGFSIKDTKDAETGRTNETFVIISSFVSGDKTLLARIYTSVDDLEKLNKHLERILQFAQWRNENYLVYLPYVKENLKHTSLMFSANDIFVDSESGKIKADDVVDWFKGKGWTHQPDEDQMLPMMKKFGKDGVDEDWEWVYNGLWCFD</sequence>
<dbReference type="AlphaFoldDB" id="A0A9W6YTU6"/>
<keyword evidence="2" id="KW-1185">Reference proteome</keyword>
<evidence type="ECO:0000313" key="1">
    <source>
        <dbReference type="EMBL" id="GMG20952.1"/>
    </source>
</evidence>
<gene>
    <name evidence="1" type="ORF">Amon01_000161600</name>
</gene>
<dbReference type="EMBL" id="BSXU01000516">
    <property type="protein sequence ID" value="GMG20952.1"/>
    <property type="molecule type" value="Genomic_DNA"/>
</dbReference>
<protein>
    <submittedName>
        <fullName evidence="1">Unnamed protein product</fullName>
    </submittedName>
</protein>
<accession>A0A9W6YTU6</accession>
<dbReference type="OrthoDB" id="2020070at2759"/>
<dbReference type="Proteomes" id="UP001165063">
    <property type="component" value="Unassembled WGS sequence"/>
</dbReference>